<gene>
    <name evidence="4" type="ORF">COW36_20475</name>
</gene>
<dbReference type="PANTHER" id="PTHR43511">
    <property type="match status" value="1"/>
</dbReference>
<evidence type="ECO:0000256" key="3">
    <source>
        <dbReference type="ARBA" id="ARBA00022695"/>
    </source>
</evidence>
<dbReference type="AlphaFoldDB" id="A0A2M7FZK4"/>
<dbReference type="Gene3D" id="3.90.550.10">
    <property type="entry name" value="Spore Coat Polysaccharide Biosynthesis Protein SpsA, Chain A"/>
    <property type="match status" value="1"/>
</dbReference>
<dbReference type="EMBL" id="PFFQ01000056">
    <property type="protein sequence ID" value="PIW14781.1"/>
    <property type="molecule type" value="Genomic_DNA"/>
</dbReference>
<organism evidence="4 5">
    <name type="scientific">bacterium (Candidatus Blackallbacteria) CG17_big_fil_post_rev_8_21_14_2_50_48_46</name>
    <dbReference type="NCBI Taxonomy" id="2014261"/>
    <lineage>
        <taxon>Bacteria</taxon>
        <taxon>Candidatus Blackallbacteria</taxon>
    </lineage>
</organism>
<name>A0A2M7FZK4_9BACT</name>
<dbReference type="InterPro" id="IPR016267">
    <property type="entry name" value="UDPGP_trans"/>
</dbReference>
<protein>
    <recommendedName>
        <fullName evidence="6">UTP--glucose-1-phosphate uridylyltransferase</fullName>
    </recommendedName>
</protein>
<dbReference type="InterPro" id="IPR002618">
    <property type="entry name" value="UDPGP_fam"/>
</dbReference>
<dbReference type="Proteomes" id="UP000231019">
    <property type="component" value="Unassembled WGS sequence"/>
</dbReference>
<keyword evidence="3" id="KW-0548">Nucleotidyltransferase</keyword>
<accession>A0A2M7FZK4</accession>
<comment type="similarity">
    <text evidence="1">Belongs to the UDPGP type 1 family.</text>
</comment>
<proteinExistence type="inferred from homology"/>
<evidence type="ECO:0008006" key="6">
    <source>
        <dbReference type="Google" id="ProtNLM"/>
    </source>
</evidence>
<dbReference type="InterPro" id="IPR029044">
    <property type="entry name" value="Nucleotide-diphossugar_trans"/>
</dbReference>
<dbReference type="SUPFAM" id="SSF53448">
    <property type="entry name" value="Nucleotide-diphospho-sugar transferases"/>
    <property type="match status" value="1"/>
</dbReference>
<dbReference type="GO" id="GO:0003983">
    <property type="term" value="F:UTP:glucose-1-phosphate uridylyltransferase activity"/>
    <property type="evidence" value="ECO:0007669"/>
    <property type="project" value="InterPro"/>
</dbReference>
<reference evidence="4 5" key="1">
    <citation type="submission" date="2017-09" db="EMBL/GenBank/DDBJ databases">
        <title>Depth-based differentiation of microbial function through sediment-hosted aquifers and enrichment of novel symbionts in the deep terrestrial subsurface.</title>
        <authorList>
            <person name="Probst A.J."/>
            <person name="Ladd B."/>
            <person name="Jarett J.K."/>
            <person name="Geller-Mcgrath D.E."/>
            <person name="Sieber C.M."/>
            <person name="Emerson J.B."/>
            <person name="Anantharaman K."/>
            <person name="Thomas B.C."/>
            <person name="Malmstrom R."/>
            <person name="Stieglmeier M."/>
            <person name="Klingl A."/>
            <person name="Woyke T."/>
            <person name="Ryan C.M."/>
            <person name="Banfield J.F."/>
        </authorList>
    </citation>
    <scope>NUCLEOTIDE SEQUENCE [LARGE SCALE GENOMIC DNA]</scope>
    <source>
        <strain evidence="4">CG17_big_fil_post_rev_8_21_14_2_50_48_46</strain>
    </source>
</reference>
<evidence type="ECO:0000313" key="4">
    <source>
        <dbReference type="EMBL" id="PIW14781.1"/>
    </source>
</evidence>
<comment type="caution">
    <text evidence="4">The sequence shown here is derived from an EMBL/GenBank/DDBJ whole genome shotgun (WGS) entry which is preliminary data.</text>
</comment>
<evidence type="ECO:0000313" key="5">
    <source>
        <dbReference type="Proteomes" id="UP000231019"/>
    </source>
</evidence>
<evidence type="ECO:0000256" key="1">
    <source>
        <dbReference type="ARBA" id="ARBA00010401"/>
    </source>
</evidence>
<keyword evidence="2" id="KW-0808">Transferase</keyword>
<dbReference type="Pfam" id="PF01704">
    <property type="entry name" value="UDPGP"/>
    <property type="match status" value="1"/>
</dbReference>
<dbReference type="GO" id="GO:0006011">
    <property type="term" value="P:UDP-alpha-D-glucose metabolic process"/>
    <property type="evidence" value="ECO:0007669"/>
    <property type="project" value="InterPro"/>
</dbReference>
<sequence>MPDTSELFLKLMEQFKSGELQPDNLRLKVPVGPPQAGDILDPHSLSESQRHSYISLGEKALQNSQVGAIVLAGGMATRFAYELPKALFPVLAEKTFLELKILSLKALNIPLFLMTSFHTHALIENFLEAHDWFGYREQIKLFQQFHLPRIYRDGSVRYLHDQIECATSGHGDFVEAFKKSGLMDHFLKNGGRYLLFSNIDNLGATPDSLLLGLHIEKESEMTIEVAAKASGDKGGAPARVNHRLQLVEEFLFPKNFDQDQIQVFNTASYIFTAAVLTHHFHLPWYAVEKTVEGQHVVQFEHLAGDLSCELRPLCVLVERSERFLPVKRQEDVETVRPLLEAKFADFV</sequence>
<evidence type="ECO:0000256" key="2">
    <source>
        <dbReference type="ARBA" id="ARBA00022679"/>
    </source>
</evidence>